<organism evidence="2 3">
    <name type="scientific">Pyrobaculum ferrireducens</name>
    <dbReference type="NCBI Taxonomy" id="1104324"/>
    <lineage>
        <taxon>Archaea</taxon>
        <taxon>Thermoproteota</taxon>
        <taxon>Thermoprotei</taxon>
        <taxon>Thermoproteales</taxon>
        <taxon>Thermoproteaceae</taxon>
        <taxon>Pyrobaculum</taxon>
    </lineage>
</organism>
<dbReference type="Proteomes" id="UP000005867">
    <property type="component" value="Chromosome"/>
</dbReference>
<dbReference type="InterPro" id="IPR016084">
    <property type="entry name" value="Haem_Oase-like_multi-hlx"/>
</dbReference>
<dbReference type="RefSeq" id="WP_014288199.1">
    <property type="nucleotide sequence ID" value="NC_016645.1"/>
</dbReference>
<dbReference type="KEGG" id="pyr:P186_0930"/>
<dbReference type="AlphaFoldDB" id="G7VBE1"/>
<dbReference type="NCBIfam" id="TIGR04306">
    <property type="entry name" value="salvage_TenA"/>
    <property type="match status" value="1"/>
</dbReference>
<dbReference type="GO" id="GO:0006772">
    <property type="term" value="P:thiamine metabolic process"/>
    <property type="evidence" value="ECO:0007669"/>
    <property type="project" value="InterPro"/>
</dbReference>
<dbReference type="GO" id="GO:0050334">
    <property type="term" value="F:thiaminase activity"/>
    <property type="evidence" value="ECO:0007669"/>
    <property type="project" value="InterPro"/>
</dbReference>
<dbReference type="InterPro" id="IPR004305">
    <property type="entry name" value="Thiaminase-2/PQQC"/>
</dbReference>
<protein>
    <submittedName>
        <fullName evidence="2">Transcriptional activator, TenA family</fullName>
    </submittedName>
</protein>
<evidence type="ECO:0000313" key="3">
    <source>
        <dbReference type="Proteomes" id="UP000005867"/>
    </source>
</evidence>
<proteinExistence type="predicted"/>
<dbReference type="InterPro" id="IPR050967">
    <property type="entry name" value="Thiamine_Salvage_TenA"/>
</dbReference>
<dbReference type="Gene3D" id="1.20.910.10">
    <property type="entry name" value="Heme oxygenase-like"/>
    <property type="match status" value="1"/>
</dbReference>
<dbReference type="CDD" id="cd19363">
    <property type="entry name" value="TenA_C_PH1161-like"/>
    <property type="match status" value="1"/>
</dbReference>
<dbReference type="SUPFAM" id="SSF48613">
    <property type="entry name" value="Heme oxygenase-like"/>
    <property type="match status" value="1"/>
</dbReference>
<evidence type="ECO:0000259" key="1">
    <source>
        <dbReference type="Pfam" id="PF03070"/>
    </source>
</evidence>
<dbReference type="eggNOG" id="arCOG01128">
    <property type="taxonomic scope" value="Archaea"/>
</dbReference>
<feature type="domain" description="Thiaminase-2/PQQC" evidence="1">
    <location>
        <begin position="11"/>
        <end position="210"/>
    </location>
</feature>
<reference evidence="2 3" key="1">
    <citation type="journal article" date="2012" name="J. Bacteriol.">
        <title>Complete genome sequence of strain 1860, a crenarchaeon of the genus pyrobaculum able to grow with various electron acceptors.</title>
        <authorList>
            <person name="Mardanov A.V."/>
            <person name="Gumerov V.M."/>
            <person name="Slobodkina G.B."/>
            <person name="Beletsky A.V."/>
            <person name="Bonch-Osmolovskaya E.A."/>
            <person name="Ravin N.V."/>
            <person name="Skryabin K.G."/>
        </authorList>
    </citation>
    <scope>NUCLEOTIDE SEQUENCE [LARGE SCALE GENOMIC DNA]</scope>
    <source>
        <strain evidence="2 3">1860</strain>
    </source>
</reference>
<dbReference type="OrthoDB" id="85443at2157"/>
<accession>G7VBE1</accession>
<dbReference type="BioCyc" id="PSP1104324:GJSN-910-MONOMER"/>
<dbReference type="PANTHER" id="PTHR43198:SF2">
    <property type="entry name" value="SI:CH1073-67J19.1-RELATED"/>
    <property type="match status" value="1"/>
</dbReference>
<dbReference type="PANTHER" id="PTHR43198">
    <property type="entry name" value="BIFUNCTIONAL TH2 PROTEIN"/>
    <property type="match status" value="1"/>
</dbReference>
<dbReference type="HOGENOM" id="CLU_077537_3_0_2"/>
<dbReference type="EMBL" id="CP003098">
    <property type="protein sequence ID" value="AET32371.1"/>
    <property type="molecule type" value="Genomic_DNA"/>
</dbReference>
<sequence length="212" mass="24291">MSSAELRRRAGDVWGRILAHPFVVELYGGSLPLEKFRYYLLQDYNYLVNFAKALSLAAAKAPDVSLMKTALELAYGTVTGEMANYERLLAEVGLTLRDAEAAEPNRVNKAYMSYLKSVCALEDFYSCMAAVLTCFWSYLEIAEAHREKLEGNPVAVYRRWASVYLSPEYRALVERLKAVLDRSGRHPDELWPYFREASLYELEFWQAAYEGH</sequence>
<dbReference type="STRING" id="1104324.P186_0930"/>
<dbReference type="InterPro" id="IPR027574">
    <property type="entry name" value="Thiaminase_II"/>
</dbReference>
<dbReference type="Pfam" id="PF03070">
    <property type="entry name" value="TENA_THI-4"/>
    <property type="match status" value="1"/>
</dbReference>
<gene>
    <name evidence="2" type="ORF">P186_0930</name>
</gene>
<dbReference type="GeneID" id="11595189"/>
<evidence type="ECO:0000313" key="2">
    <source>
        <dbReference type="EMBL" id="AET32371.1"/>
    </source>
</evidence>
<name>G7VBE1_9CREN</name>
<keyword evidence="3" id="KW-1185">Reference proteome</keyword>
<dbReference type="GO" id="GO:0005829">
    <property type="term" value="C:cytosol"/>
    <property type="evidence" value="ECO:0007669"/>
    <property type="project" value="TreeGrafter"/>
</dbReference>